<dbReference type="EMBL" id="JAYWVC010000016">
    <property type="protein sequence ID" value="MED7821904.1"/>
    <property type="molecule type" value="Genomic_DNA"/>
</dbReference>
<evidence type="ECO:0000313" key="2">
    <source>
        <dbReference type="EMBL" id="MED7821904.1"/>
    </source>
</evidence>
<dbReference type="PRINTS" id="PR00419">
    <property type="entry name" value="ADXRDTASE"/>
</dbReference>
<keyword evidence="3" id="KW-1185">Reference proteome</keyword>
<organism evidence="2 3">
    <name type="scientific">Streptomyces chiangmaiensis</name>
    <dbReference type="NCBI Taxonomy" id="766497"/>
    <lineage>
        <taxon>Bacteria</taxon>
        <taxon>Bacillati</taxon>
        <taxon>Actinomycetota</taxon>
        <taxon>Actinomycetes</taxon>
        <taxon>Kitasatosporales</taxon>
        <taxon>Streptomycetaceae</taxon>
        <taxon>Streptomyces</taxon>
    </lineage>
</organism>
<evidence type="ECO:0000313" key="3">
    <source>
        <dbReference type="Proteomes" id="UP001333996"/>
    </source>
</evidence>
<feature type="domain" description="Amine oxidase" evidence="1">
    <location>
        <begin position="49"/>
        <end position="553"/>
    </location>
</feature>
<comment type="caution">
    <text evidence="2">The sequence shown here is derived from an EMBL/GenBank/DDBJ whole genome shotgun (WGS) entry which is preliminary data.</text>
</comment>
<dbReference type="InterPro" id="IPR006311">
    <property type="entry name" value="TAT_signal"/>
</dbReference>
<dbReference type="PANTHER" id="PTHR42923">
    <property type="entry name" value="PROTOPORPHYRINOGEN OXIDASE"/>
    <property type="match status" value="1"/>
</dbReference>
<dbReference type="InterPro" id="IPR002937">
    <property type="entry name" value="Amino_oxidase"/>
</dbReference>
<protein>
    <submittedName>
        <fullName evidence="2">FAD-dependent oxidoreductase</fullName>
    </submittedName>
</protein>
<reference evidence="2" key="1">
    <citation type="submission" date="2024-01" db="EMBL/GenBank/DDBJ databases">
        <title>First draft genome sequence data of TA4-1, the type strain of Gram-positive actinobacterium Streptomyces chiangmaiensis.</title>
        <authorList>
            <person name="Yasawong M."/>
            <person name="Nantapong N."/>
        </authorList>
    </citation>
    <scope>NUCLEOTIDE SEQUENCE</scope>
    <source>
        <strain evidence="2">TA4-1</strain>
    </source>
</reference>
<accession>A0ABU7FFK3</accession>
<dbReference type="PROSITE" id="PS51318">
    <property type="entry name" value="TAT"/>
    <property type="match status" value="1"/>
</dbReference>
<dbReference type="PANTHER" id="PTHR42923:SF46">
    <property type="entry name" value="AMINE OXIDASE"/>
    <property type="match status" value="1"/>
</dbReference>
<name>A0ABU7FFK3_9ACTN</name>
<evidence type="ECO:0000259" key="1">
    <source>
        <dbReference type="Pfam" id="PF01593"/>
    </source>
</evidence>
<dbReference type="Gene3D" id="3.50.50.60">
    <property type="entry name" value="FAD/NAD(P)-binding domain"/>
    <property type="match status" value="1"/>
</dbReference>
<gene>
    <name evidence="2" type="ORF">VXC91_07885</name>
</gene>
<dbReference type="Proteomes" id="UP001333996">
    <property type="component" value="Unassembled WGS sequence"/>
</dbReference>
<sequence length="596" mass="65132">MRTGHSRRTLLKGAAAGAAGGAVGVTLSAGPAVAAPRGQGHVAVLGGGVSGLTAAHELAERGYRVTVYEYYDVLGGKARSIPVPGSAAAGRKPLPGEHGFRFIPGFYRNLPDTLRRIPYPGNANGVHDNLRSGTETLFARSGGRADLRFPLRRVTTPPHLGDLTPAWIRDQLLSVLGLATRMPAYELSYFVNRLLVFLTSCEVRRDQQWERVPWWDFIRAEDFSEEYRRIFAIGQSRNLTATKAEESSTRTVAGVYMENFLAFGLLGLGQDGDIDRVLNGPTTEAWLDPWVAHLRSLGVEFVLSTSVRDVLYENGRIAGVRVTAPDGTDARTITADHYVSALPVEHARPTWGPALRAADPQLARCDALRTDWMVGVQYFMRTRTPMVNGHVNCLDSPWSVTAVGQAQFWDTHDFPAEYGDGRAVDCVSAIASEWDKPGILYGKTARQCTREEFVAEVWAQLQDAVGVAGDPVLKDEDRVAWFLDPAVTGMGGPDPANREQLLIHPVGSLYNRPSAKTAVPNFFLAGDYVRTGMNLASMEGANEAARHAVNALLEADRSAAARCATWGHYQPPELEPLKRVDELRYRLGLPNTFDLG</sequence>
<dbReference type="InterPro" id="IPR050464">
    <property type="entry name" value="Zeta_carotene_desat/Oxidored"/>
</dbReference>
<dbReference type="Pfam" id="PF01593">
    <property type="entry name" value="Amino_oxidase"/>
    <property type="match status" value="1"/>
</dbReference>
<dbReference type="InterPro" id="IPR036188">
    <property type="entry name" value="FAD/NAD-bd_sf"/>
</dbReference>
<proteinExistence type="predicted"/>
<dbReference type="SUPFAM" id="SSF51905">
    <property type="entry name" value="FAD/NAD(P)-binding domain"/>
    <property type="match status" value="1"/>
</dbReference>
<dbReference type="RefSeq" id="WP_329506176.1">
    <property type="nucleotide sequence ID" value="NZ_BAAAYZ010000297.1"/>
</dbReference>